<protein>
    <recommendedName>
        <fullName evidence="8">Branched-chain-amino-acid aminotransferase</fullName>
        <ecNumber evidence="8">2.6.1.42</ecNumber>
    </recommendedName>
</protein>
<dbReference type="InterPro" id="IPR043132">
    <property type="entry name" value="BCAT-like_C"/>
</dbReference>
<comment type="catalytic activity">
    <reaction evidence="8">
        <text>L-leucine + 2-oxoglutarate = 4-methyl-2-oxopentanoate + L-glutamate</text>
        <dbReference type="Rhea" id="RHEA:18321"/>
        <dbReference type="ChEBI" id="CHEBI:16810"/>
        <dbReference type="ChEBI" id="CHEBI:17865"/>
        <dbReference type="ChEBI" id="CHEBI:29985"/>
        <dbReference type="ChEBI" id="CHEBI:57427"/>
        <dbReference type="EC" id="2.6.1.42"/>
    </reaction>
</comment>
<dbReference type="InterPro" id="IPR033939">
    <property type="entry name" value="BCAT_family"/>
</dbReference>
<dbReference type="Pfam" id="PF01063">
    <property type="entry name" value="Aminotran_4"/>
    <property type="match status" value="1"/>
</dbReference>
<comment type="similarity">
    <text evidence="2 6">Belongs to the class-IV pyridoxal-phosphate-dependent aminotransferase family.</text>
</comment>
<evidence type="ECO:0000313" key="11">
    <source>
        <dbReference type="Proteomes" id="UP000007264"/>
    </source>
</evidence>
<dbReference type="EC" id="2.6.1.42" evidence="8"/>
<accession>I0Z930</accession>
<dbReference type="GeneID" id="17045164"/>
<keyword evidence="8" id="KW-0100">Branched-chain amino acid biosynthesis</keyword>
<evidence type="ECO:0000256" key="2">
    <source>
        <dbReference type="ARBA" id="ARBA00009320"/>
    </source>
</evidence>
<dbReference type="STRING" id="574566.I0Z930"/>
<dbReference type="AlphaFoldDB" id="I0Z930"/>
<keyword evidence="4 8" id="KW-0808">Transferase</keyword>
<dbReference type="Proteomes" id="UP000007264">
    <property type="component" value="Unassembled WGS sequence"/>
</dbReference>
<keyword evidence="11" id="KW-1185">Reference proteome</keyword>
<keyword evidence="8" id="KW-0028">Amino-acid biosynthesis</keyword>
<dbReference type="PANTHER" id="PTHR42825">
    <property type="entry name" value="AMINO ACID AMINOTRANSFERASE"/>
    <property type="match status" value="1"/>
</dbReference>
<evidence type="ECO:0000256" key="8">
    <source>
        <dbReference type="RuleBase" id="RU004517"/>
    </source>
</evidence>
<dbReference type="Gene3D" id="3.20.10.10">
    <property type="entry name" value="D-amino Acid Aminotransferase, subunit A, domain 2"/>
    <property type="match status" value="1"/>
</dbReference>
<comment type="catalytic activity">
    <reaction evidence="8">
        <text>L-valine + 2-oxoglutarate = 3-methyl-2-oxobutanoate + L-glutamate</text>
        <dbReference type="Rhea" id="RHEA:24813"/>
        <dbReference type="ChEBI" id="CHEBI:11851"/>
        <dbReference type="ChEBI" id="CHEBI:16810"/>
        <dbReference type="ChEBI" id="CHEBI:29985"/>
        <dbReference type="ChEBI" id="CHEBI:57762"/>
        <dbReference type="EC" id="2.6.1.42"/>
    </reaction>
</comment>
<evidence type="ECO:0000256" key="3">
    <source>
        <dbReference type="ARBA" id="ARBA00022576"/>
    </source>
</evidence>
<evidence type="ECO:0000256" key="4">
    <source>
        <dbReference type="ARBA" id="ARBA00022679"/>
    </source>
</evidence>
<feature type="region of interest" description="Disordered" evidence="9">
    <location>
        <begin position="56"/>
        <end position="80"/>
    </location>
</feature>
<comment type="caution">
    <text evidence="10">The sequence shown here is derived from an EMBL/GenBank/DDBJ whole genome shotgun (WGS) entry which is preliminary data.</text>
</comment>
<reference evidence="10 11" key="1">
    <citation type="journal article" date="2012" name="Genome Biol.">
        <title>The genome of the polar eukaryotic microalga coccomyxa subellipsoidea reveals traits of cold adaptation.</title>
        <authorList>
            <person name="Blanc G."/>
            <person name="Agarkova I."/>
            <person name="Grimwood J."/>
            <person name="Kuo A."/>
            <person name="Brueggeman A."/>
            <person name="Dunigan D."/>
            <person name="Gurnon J."/>
            <person name="Ladunga I."/>
            <person name="Lindquist E."/>
            <person name="Lucas S."/>
            <person name="Pangilinan J."/>
            <person name="Proschold T."/>
            <person name="Salamov A."/>
            <person name="Schmutz J."/>
            <person name="Weeks D."/>
            <person name="Yamada T."/>
            <person name="Claverie J.M."/>
            <person name="Grigoriev I."/>
            <person name="Van Etten J."/>
            <person name="Lomsadze A."/>
            <person name="Borodovsky M."/>
        </authorList>
    </citation>
    <scope>NUCLEOTIDE SEQUENCE [LARGE SCALE GENOMIC DNA]</scope>
    <source>
        <strain evidence="10 11">C-169</strain>
    </source>
</reference>
<dbReference type="PROSITE" id="PS00770">
    <property type="entry name" value="AA_TRANSFER_CLASS_4"/>
    <property type="match status" value="1"/>
</dbReference>
<dbReference type="GO" id="GO:0008652">
    <property type="term" value="P:amino acid biosynthetic process"/>
    <property type="evidence" value="ECO:0007669"/>
    <property type="project" value="UniProtKB-KW"/>
</dbReference>
<dbReference type="PANTHER" id="PTHR42825:SF2">
    <property type="entry name" value="BRANCHED-CHAIN-AMINO-ACID AMINOTRANSFERASE 3, CHLOROPLASTIC-RELATED"/>
    <property type="match status" value="1"/>
</dbReference>
<comment type="cofactor">
    <cofactor evidence="1 7">
        <name>pyridoxal 5'-phosphate</name>
        <dbReference type="ChEBI" id="CHEBI:597326"/>
    </cofactor>
</comment>
<comment type="catalytic activity">
    <reaction evidence="8">
        <text>L-isoleucine + 2-oxoglutarate = (S)-3-methyl-2-oxopentanoate + L-glutamate</text>
        <dbReference type="Rhea" id="RHEA:24801"/>
        <dbReference type="ChEBI" id="CHEBI:16810"/>
        <dbReference type="ChEBI" id="CHEBI:29985"/>
        <dbReference type="ChEBI" id="CHEBI:35146"/>
        <dbReference type="ChEBI" id="CHEBI:58045"/>
        <dbReference type="EC" id="2.6.1.42"/>
    </reaction>
</comment>
<dbReference type="InterPro" id="IPR005786">
    <property type="entry name" value="B_amino_transII"/>
</dbReference>
<name>I0Z930_COCSC</name>
<feature type="region of interest" description="Disordered" evidence="9">
    <location>
        <begin position="438"/>
        <end position="458"/>
    </location>
</feature>
<dbReference type="NCBIfam" id="NF009897">
    <property type="entry name" value="PRK13357.1"/>
    <property type="match status" value="1"/>
</dbReference>
<evidence type="ECO:0000256" key="1">
    <source>
        <dbReference type="ARBA" id="ARBA00001933"/>
    </source>
</evidence>
<keyword evidence="3 8" id="KW-0032">Aminotransferase</keyword>
<evidence type="ECO:0000256" key="6">
    <source>
        <dbReference type="RuleBase" id="RU004106"/>
    </source>
</evidence>
<feature type="compositionally biased region" description="Basic residues" evidence="9">
    <location>
        <begin position="449"/>
        <end position="458"/>
    </location>
</feature>
<dbReference type="InterPro" id="IPR036038">
    <property type="entry name" value="Aminotransferase-like"/>
</dbReference>
<dbReference type="InterPro" id="IPR043131">
    <property type="entry name" value="BCAT-like_N"/>
</dbReference>
<dbReference type="GO" id="GO:0052656">
    <property type="term" value="F:L-isoleucine-2-oxoglutarate transaminase activity"/>
    <property type="evidence" value="ECO:0007669"/>
    <property type="project" value="RHEA"/>
</dbReference>
<gene>
    <name evidence="10" type="ORF">COCSUDRAFT_26582</name>
</gene>
<dbReference type="KEGG" id="csl:COCSUDRAFT_26582"/>
<dbReference type="CDD" id="cd01557">
    <property type="entry name" value="BCAT_beta_family"/>
    <property type="match status" value="1"/>
</dbReference>
<evidence type="ECO:0000256" key="9">
    <source>
        <dbReference type="SAM" id="MobiDB-lite"/>
    </source>
</evidence>
<keyword evidence="5 7" id="KW-0663">Pyridoxal phosphate</keyword>
<dbReference type="NCBIfam" id="TIGR01123">
    <property type="entry name" value="ilvE_II"/>
    <property type="match status" value="1"/>
</dbReference>
<dbReference type="OrthoDB" id="409992at2759"/>
<evidence type="ECO:0000256" key="5">
    <source>
        <dbReference type="ARBA" id="ARBA00022898"/>
    </source>
</evidence>
<sequence length="458" mass="49314">MLEMAQSMCNPSLTLLTDRNAAAARQELSRSHSRLRGCPRLHPRQRLQRQLLTASATITKEQQSTPSTSGSEHLNSGTTPANINWDELGFGIDHTAPYMYRATYHPGSGWEGGLEPYGPLQLDPSAQVLNYGQSVFEGMKAQRSAKGNIVLFRPDENAARMMAGADRLSMPPPPPELFLDAVLSTCRANAHYVPPQGKGSLYMRPLLLGTGSILGLGPAPSYSLVVYAAAVGAYFKTGQLTPIDLIVEERFHRAAPGGMGGTKAAGNYSPVLVVQLAAKQAGYADVVYLDAKTDTYLEEVSSCNIFVVKGNTIKTPPLAGTILPGVTRKSVIQLARQLGYEVEETNVTVTEAMDADEIFTTGTAVVVSAVGSLTHRVSTTSSIHDKSQRGLCDFLDRVCPLATWPVKQQSRDGGWVCSNLPCLCSFVLQGSYLRARGRGNSLGSPASPPRRRCTSMRL</sequence>
<dbReference type="InterPro" id="IPR018300">
    <property type="entry name" value="Aminotrans_IV_CS"/>
</dbReference>
<dbReference type="GO" id="GO:0052655">
    <property type="term" value="F:L-valine-2-oxoglutarate transaminase activity"/>
    <property type="evidence" value="ECO:0007669"/>
    <property type="project" value="RHEA"/>
</dbReference>
<dbReference type="EMBL" id="AGSI01000001">
    <property type="protein sequence ID" value="EIE27149.1"/>
    <property type="molecule type" value="Genomic_DNA"/>
</dbReference>
<organism evidence="10 11">
    <name type="scientific">Coccomyxa subellipsoidea (strain C-169)</name>
    <name type="common">Green microalga</name>
    <dbReference type="NCBI Taxonomy" id="574566"/>
    <lineage>
        <taxon>Eukaryota</taxon>
        <taxon>Viridiplantae</taxon>
        <taxon>Chlorophyta</taxon>
        <taxon>core chlorophytes</taxon>
        <taxon>Trebouxiophyceae</taxon>
        <taxon>Trebouxiophyceae incertae sedis</taxon>
        <taxon>Coccomyxaceae</taxon>
        <taxon>Coccomyxa</taxon>
        <taxon>Coccomyxa subellipsoidea</taxon>
    </lineage>
</organism>
<evidence type="ECO:0000256" key="7">
    <source>
        <dbReference type="RuleBase" id="RU004516"/>
    </source>
</evidence>
<dbReference type="eggNOG" id="KOG0975">
    <property type="taxonomic scope" value="Eukaryota"/>
</dbReference>
<dbReference type="RefSeq" id="XP_005651693.1">
    <property type="nucleotide sequence ID" value="XM_005651636.1"/>
</dbReference>
<dbReference type="GO" id="GO:0009082">
    <property type="term" value="P:branched-chain amino acid biosynthetic process"/>
    <property type="evidence" value="ECO:0007669"/>
    <property type="project" value="UniProtKB-KW"/>
</dbReference>
<dbReference type="SUPFAM" id="SSF56752">
    <property type="entry name" value="D-aminoacid aminotransferase-like PLP-dependent enzymes"/>
    <property type="match status" value="1"/>
</dbReference>
<evidence type="ECO:0000313" key="10">
    <source>
        <dbReference type="EMBL" id="EIE27149.1"/>
    </source>
</evidence>
<dbReference type="GO" id="GO:0052654">
    <property type="term" value="F:L-leucine-2-oxoglutarate transaminase activity"/>
    <property type="evidence" value="ECO:0007669"/>
    <property type="project" value="RHEA"/>
</dbReference>
<proteinExistence type="inferred from homology"/>
<dbReference type="Gene3D" id="3.30.470.10">
    <property type="match status" value="1"/>
</dbReference>
<dbReference type="InterPro" id="IPR001544">
    <property type="entry name" value="Aminotrans_IV"/>
</dbReference>